<feature type="transmembrane region" description="Helical" evidence="8">
    <location>
        <begin position="447"/>
        <end position="466"/>
    </location>
</feature>
<dbReference type="eggNOG" id="KOG0254">
    <property type="taxonomic scope" value="Eukaryota"/>
</dbReference>
<evidence type="ECO:0000256" key="8">
    <source>
        <dbReference type="SAM" id="Phobius"/>
    </source>
</evidence>
<dbReference type="InterPro" id="IPR003663">
    <property type="entry name" value="Sugar/inositol_transpt"/>
</dbReference>
<dbReference type="OMA" id="RIIVYIS"/>
<evidence type="ECO:0000313" key="11">
    <source>
        <dbReference type="EMBL" id="EED16095.1"/>
    </source>
</evidence>
<reference evidence="12" key="1">
    <citation type="journal article" date="2015" name="Genome Announc.">
        <title>Genome sequence of the AIDS-associated pathogen Penicillium marneffei (ATCC18224) and its near taxonomic relative Talaromyces stipitatus (ATCC10500).</title>
        <authorList>
            <person name="Nierman W.C."/>
            <person name="Fedorova-Abrams N.D."/>
            <person name="Andrianopoulos A."/>
        </authorList>
    </citation>
    <scope>NUCLEOTIDE SEQUENCE [LARGE SCALE GENOMIC DNA]</scope>
    <source>
        <strain evidence="12">ATCC 10500 / CBS 375.48 / QM 6759 / NRRL 1006</strain>
    </source>
</reference>
<dbReference type="HOGENOM" id="CLU_001265_30_1_1"/>
<keyword evidence="9" id="KW-0732">Signal</keyword>
<dbReference type="RefSeq" id="XP_002483329.1">
    <property type="nucleotide sequence ID" value="XM_002483284.1"/>
</dbReference>
<evidence type="ECO:0000259" key="10">
    <source>
        <dbReference type="PROSITE" id="PS50850"/>
    </source>
</evidence>
<keyword evidence="12" id="KW-1185">Reference proteome</keyword>
<feature type="transmembrane region" description="Helical" evidence="8">
    <location>
        <begin position="61"/>
        <end position="79"/>
    </location>
</feature>
<feature type="transmembrane region" description="Helical" evidence="8">
    <location>
        <begin position="155"/>
        <end position="177"/>
    </location>
</feature>
<evidence type="ECO:0000313" key="12">
    <source>
        <dbReference type="Proteomes" id="UP000001745"/>
    </source>
</evidence>
<proteinExistence type="inferred from homology"/>
<comment type="similarity">
    <text evidence="2 7">Belongs to the major facilitator superfamily. Sugar transporter (TC 2.A.1.1) family.</text>
</comment>
<feature type="transmembrane region" description="Helical" evidence="8">
    <location>
        <begin position="423"/>
        <end position="440"/>
    </location>
</feature>
<comment type="subcellular location">
    <subcellularLocation>
        <location evidence="1">Membrane</location>
        <topology evidence="1">Multi-pass membrane protein</topology>
    </subcellularLocation>
</comment>
<dbReference type="OrthoDB" id="6612291at2759"/>
<evidence type="ECO:0000256" key="3">
    <source>
        <dbReference type="ARBA" id="ARBA00022448"/>
    </source>
</evidence>
<dbReference type="EMBL" id="EQ962656">
    <property type="protein sequence ID" value="EED16095.1"/>
    <property type="molecule type" value="Genomic_DNA"/>
</dbReference>
<dbReference type="InterPro" id="IPR020846">
    <property type="entry name" value="MFS_dom"/>
</dbReference>
<evidence type="ECO:0000256" key="6">
    <source>
        <dbReference type="ARBA" id="ARBA00023136"/>
    </source>
</evidence>
<dbReference type="NCBIfam" id="TIGR00879">
    <property type="entry name" value="SP"/>
    <property type="match status" value="1"/>
</dbReference>
<dbReference type="Proteomes" id="UP000001745">
    <property type="component" value="Unassembled WGS sequence"/>
</dbReference>
<dbReference type="VEuPathDB" id="FungiDB:TSTA_012040"/>
<accession>B8ME18</accession>
<dbReference type="GO" id="GO:0005351">
    <property type="term" value="F:carbohydrate:proton symporter activity"/>
    <property type="evidence" value="ECO:0007669"/>
    <property type="project" value="TreeGrafter"/>
</dbReference>
<dbReference type="STRING" id="441959.B8ME18"/>
<dbReference type="InParanoid" id="B8ME18"/>
<protein>
    <submittedName>
        <fullName evidence="11">Sugar transporter, putative</fullName>
    </submittedName>
</protein>
<evidence type="ECO:0000256" key="5">
    <source>
        <dbReference type="ARBA" id="ARBA00022989"/>
    </source>
</evidence>
<evidence type="ECO:0000256" key="2">
    <source>
        <dbReference type="ARBA" id="ARBA00010992"/>
    </source>
</evidence>
<sequence>MANSRNFGSMMSPMLLFSCFCLLVGDMLFGYDTSSFGGILANPGFVRQFGQYHPKTKTYAIDSLHTSLLSSLAFIGKFIGCLSAGPAIERFGIASCFLVSQLSRLWVLSITAADTGAGTGRLAQFIVGRIIVYISVGLVEVDITTYQSEIVPSHFRGAVVVSLQLFLSAGSILASGINKAFATRTDGLGWKTITGIQFIFPVLIILFTLFIPSSPRWLISKDRNEDAITALCRLRSKAYAANGLCAAEIQAIQEALRQHVHKSPWFDLVRGNDLYRTMIVMVYYFSQQTTGQAFVSTYQTVFYKTNGYAQNAFTYPIITSCLTFICIVPVMYMVDKVGYAHNPIVDCRYCLMFSFTIQAFWMYLLSGIGELQQKTHSEKNTIVAAFMLYAISYNMGGASIPYLLGAEIPNSAVREKTQALGSAWNVVWAFVTNFVIPYMINDIHFQVGWVFGSISVLALLFTVFLLPETKGLALEEIDAIFAVPYNPFRSAEIHETPTQGRVGELESKKQIVVEKNGDYAQEVVAV</sequence>
<feature type="domain" description="Major facilitator superfamily (MFS) profile" evidence="10">
    <location>
        <begin position="18"/>
        <end position="470"/>
    </location>
</feature>
<dbReference type="PROSITE" id="PS50850">
    <property type="entry name" value="MFS"/>
    <property type="match status" value="1"/>
</dbReference>
<dbReference type="PROSITE" id="PS51257">
    <property type="entry name" value="PROKAR_LIPOPROTEIN"/>
    <property type="match status" value="1"/>
</dbReference>
<dbReference type="InterPro" id="IPR036259">
    <property type="entry name" value="MFS_trans_sf"/>
</dbReference>
<feature type="transmembrane region" description="Helical" evidence="8">
    <location>
        <begin position="383"/>
        <end position="403"/>
    </location>
</feature>
<dbReference type="InterPro" id="IPR005828">
    <property type="entry name" value="MFS_sugar_transport-like"/>
</dbReference>
<dbReference type="PANTHER" id="PTHR48022:SF77">
    <property type="entry name" value="MAJOR FACILITATOR SUPERFAMILY (MFS) PROFILE DOMAIN-CONTAINING PROTEIN"/>
    <property type="match status" value="1"/>
</dbReference>
<keyword evidence="4 8" id="KW-0812">Transmembrane</keyword>
<name>B8ME18_TALSN</name>
<feature type="signal peptide" evidence="9">
    <location>
        <begin position="1"/>
        <end position="25"/>
    </location>
</feature>
<evidence type="ECO:0000256" key="4">
    <source>
        <dbReference type="ARBA" id="ARBA00022692"/>
    </source>
</evidence>
<dbReference type="Gene3D" id="1.20.1250.20">
    <property type="entry name" value="MFS general substrate transporter like domains"/>
    <property type="match status" value="1"/>
</dbReference>
<dbReference type="AlphaFoldDB" id="B8ME18"/>
<keyword evidence="5 8" id="KW-1133">Transmembrane helix</keyword>
<feature type="transmembrane region" description="Helical" evidence="8">
    <location>
        <begin position="312"/>
        <end position="332"/>
    </location>
</feature>
<dbReference type="PANTHER" id="PTHR48022">
    <property type="entry name" value="PLASTIDIC GLUCOSE TRANSPORTER 4"/>
    <property type="match status" value="1"/>
</dbReference>
<dbReference type="Pfam" id="PF00083">
    <property type="entry name" value="Sugar_tr"/>
    <property type="match status" value="1"/>
</dbReference>
<dbReference type="SUPFAM" id="SSF103473">
    <property type="entry name" value="MFS general substrate transporter"/>
    <property type="match status" value="1"/>
</dbReference>
<keyword evidence="6 8" id="KW-0472">Membrane</keyword>
<dbReference type="GeneID" id="8104052"/>
<dbReference type="PhylomeDB" id="B8ME18"/>
<evidence type="ECO:0000256" key="9">
    <source>
        <dbReference type="SAM" id="SignalP"/>
    </source>
</evidence>
<evidence type="ECO:0000256" key="7">
    <source>
        <dbReference type="RuleBase" id="RU003346"/>
    </source>
</evidence>
<dbReference type="GO" id="GO:0016020">
    <property type="term" value="C:membrane"/>
    <property type="evidence" value="ECO:0007669"/>
    <property type="project" value="UniProtKB-SubCell"/>
</dbReference>
<feature type="transmembrane region" description="Helical" evidence="8">
    <location>
        <begin position="352"/>
        <end position="371"/>
    </location>
</feature>
<dbReference type="InterPro" id="IPR050360">
    <property type="entry name" value="MFS_Sugar_Transporters"/>
</dbReference>
<evidence type="ECO:0000256" key="1">
    <source>
        <dbReference type="ARBA" id="ARBA00004141"/>
    </source>
</evidence>
<gene>
    <name evidence="11" type="ORF">TSTA_012040</name>
</gene>
<keyword evidence="3 7" id="KW-0813">Transport</keyword>
<feature type="chain" id="PRO_5002877448" evidence="9">
    <location>
        <begin position="26"/>
        <end position="526"/>
    </location>
</feature>
<organism evidence="11 12">
    <name type="scientific">Talaromyces stipitatus (strain ATCC 10500 / CBS 375.48 / QM 6759 / NRRL 1006)</name>
    <name type="common">Penicillium stipitatum</name>
    <dbReference type="NCBI Taxonomy" id="441959"/>
    <lineage>
        <taxon>Eukaryota</taxon>
        <taxon>Fungi</taxon>
        <taxon>Dikarya</taxon>
        <taxon>Ascomycota</taxon>
        <taxon>Pezizomycotina</taxon>
        <taxon>Eurotiomycetes</taxon>
        <taxon>Eurotiomycetidae</taxon>
        <taxon>Eurotiales</taxon>
        <taxon>Trichocomaceae</taxon>
        <taxon>Talaromyces</taxon>
        <taxon>Talaromyces sect. Talaromyces</taxon>
    </lineage>
</organism>
<keyword evidence="11" id="KW-0762">Sugar transport</keyword>
<feature type="transmembrane region" description="Helical" evidence="8">
    <location>
        <begin position="189"/>
        <end position="211"/>
    </location>
</feature>